<feature type="region of interest" description="Disordered" evidence="1">
    <location>
        <begin position="820"/>
        <end position="841"/>
    </location>
</feature>
<feature type="region of interest" description="Disordered" evidence="1">
    <location>
        <begin position="1325"/>
        <end position="1351"/>
    </location>
</feature>
<accession>G7YHP7</accession>
<feature type="compositionally biased region" description="Basic and acidic residues" evidence="1">
    <location>
        <begin position="345"/>
        <end position="355"/>
    </location>
</feature>
<feature type="compositionally biased region" description="Polar residues" evidence="1">
    <location>
        <begin position="288"/>
        <end position="304"/>
    </location>
</feature>
<feature type="region of interest" description="Disordered" evidence="1">
    <location>
        <begin position="1"/>
        <end position="108"/>
    </location>
</feature>
<dbReference type="EMBL" id="DF143301">
    <property type="protein sequence ID" value="GAA52480.1"/>
    <property type="molecule type" value="Genomic_DNA"/>
</dbReference>
<feature type="compositionally biased region" description="Low complexity" evidence="1">
    <location>
        <begin position="1246"/>
        <end position="1259"/>
    </location>
</feature>
<reference evidence="2" key="1">
    <citation type="journal article" date="2011" name="Genome Biol.">
        <title>The draft genome of the carcinogenic human liver fluke Clonorchis sinensis.</title>
        <authorList>
            <person name="Wang X."/>
            <person name="Chen W."/>
            <person name="Huang Y."/>
            <person name="Sun J."/>
            <person name="Men J."/>
            <person name="Liu H."/>
            <person name="Luo F."/>
            <person name="Guo L."/>
            <person name="Lv X."/>
            <person name="Deng C."/>
            <person name="Zhou C."/>
            <person name="Fan Y."/>
            <person name="Li X."/>
            <person name="Huang L."/>
            <person name="Hu Y."/>
            <person name="Liang C."/>
            <person name="Hu X."/>
            <person name="Xu J."/>
            <person name="Yu X."/>
        </authorList>
    </citation>
    <scope>NUCLEOTIDE SEQUENCE [LARGE SCALE GENOMIC DNA]</scope>
    <source>
        <strain evidence="2">Henan</strain>
    </source>
</reference>
<reference key="2">
    <citation type="submission" date="2011-10" db="EMBL/GenBank/DDBJ databases">
        <title>The genome and transcriptome sequence of Clonorchis sinensis provide insights into the carcinogenic liver fluke.</title>
        <authorList>
            <person name="Wang X."/>
            <person name="Huang Y."/>
            <person name="Chen W."/>
            <person name="Liu H."/>
            <person name="Guo L."/>
            <person name="Chen Y."/>
            <person name="Luo F."/>
            <person name="Zhou W."/>
            <person name="Sun J."/>
            <person name="Mao Q."/>
            <person name="Liang P."/>
            <person name="Zhou C."/>
            <person name="Tian Y."/>
            <person name="Men J."/>
            <person name="Lv X."/>
            <person name="Huang L."/>
            <person name="Zhou J."/>
            <person name="Hu Y."/>
            <person name="Li R."/>
            <person name="Zhang F."/>
            <person name="Lei H."/>
            <person name="Li X."/>
            <person name="Hu X."/>
            <person name="Liang C."/>
            <person name="Xu J."/>
            <person name="Wu Z."/>
            <person name="Yu X."/>
        </authorList>
    </citation>
    <scope>NUCLEOTIDE SEQUENCE</scope>
    <source>
        <strain>Henan</strain>
    </source>
</reference>
<feature type="compositionally biased region" description="Polar residues" evidence="1">
    <location>
        <begin position="1"/>
        <end position="11"/>
    </location>
</feature>
<feature type="compositionally biased region" description="Polar residues" evidence="1">
    <location>
        <begin position="79"/>
        <end position="90"/>
    </location>
</feature>
<dbReference type="GO" id="GO:0005884">
    <property type="term" value="C:actin filament"/>
    <property type="evidence" value="ECO:0007669"/>
    <property type="project" value="TreeGrafter"/>
</dbReference>
<gene>
    <name evidence="2" type="ORF">CLF_108147</name>
</gene>
<feature type="compositionally biased region" description="Low complexity" evidence="1">
    <location>
        <begin position="158"/>
        <end position="170"/>
    </location>
</feature>
<feature type="region of interest" description="Disordered" evidence="1">
    <location>
        <begin position="124"/>
        <end position="358"/>
    </location>
</feature>
<organism evidence="2 3">
    <name type="scientific">Clonorchis sinensis</name>
    <name type="common">Chinese liver fluke</name>
    <dbReference type="NCBI Taxonomy" id="79923"/>
    <lineage>
        <taxon>Eukaryota</taxon>
        <taxon>Metazoa</taxon>
        <taxon>Spiralia</taxon>
        <taxon>Lophotrochozoa</taxon>
        <taxon>Platyhelminthes</taxon>
        <taxon>Trematoda</taxon>
        <taxon>Digenea</taxon>
        <taxon>Opisthorchiida</taxon>
        <taxon>Opisthorchiata</taxon>
        <taxon>Opisthorchiidae</taxon>
        <taxon>Clonorchis</taxon>
    </lineage>
</organism>
<name>G7YHP7_CLOSI</name>
<feature type="compositionally biased region" description="Basic and acidic residues" evidence="1">
    <location>
        <begin position="133"/>
        <end position="143"/>
    </location>
</feature>
<dbReference type="GO" id="GO:0030041">
    <property type="term" value="P:actin filament polymerization"/>
    <property type="evidence" value="ECO:0007669"/>
    <property type="project" value="TreeGrafter"/>
</dbReference>
<protein>
    <submittedName>
        <fullName evidence="2">Uncharacterized protein</fullName>
    </submittedName>
</protein>
<keyword evidence="3" id="KW-1185">Reference proteome</keyword>
<dbReference type="PANTHER" id="PTHR45691">
    <property type="entry name" value="PROTEIN DIAPHANOUS"/>
    <property type="match status" value="1"/>
</dbReference>
<feature type="compositionally biased region" description="Low complexity" evidence="1">
    <location>
        <begin position="51"/>
        <end position="69"/>
    </location>
</feature>
<feature type="compositionally biased region" description="Basic and acidic residues" evidence="1">
    <location>
        <begin position="261"/>
        <end position="285"/>
    </location>
</feature>
<evidence type="ECO:0000313" key="2">
    <source>
        <dbReference type="EMBL" id="GAA52480.1"/>
    </source>
</evidence>
<evidence type="ECO:0000313" key="3">
    <source>
        <dbReference type="Proteomes" id="UP000008909"/>
    </source>
</evidence>
<dbReference type="Proteomes" id="UP000008909">
    <property type="component" value="Unassembled WGS sequence"/>
</dbReference>
<feature type="compositionally biased region" description="Basic and acidic residues" evidence="1">
    <location>
        <begin position="321"/>
        <end position="336"/>
    </location>
</feature>
<feature type="region of interest" description="Disordered" evidence="1">
    <location>
        <begin position="1213"/>
        <end position="1259"/>
    </location>
</feature>
<dbReference type="InterPro" id="IPR051412">
    <property type="entry name" value="Formin_Homology_Diaphanous_sf"/>
</dbReference>
<feature type="region of interest" description="Disordered" evidence="1">
    <location>
        <begin position="1415"/>
        <end position="1437"/>
    </location>
</feature>
<feature type="compositionally biased region" description="Pro residues" evidence="1">
    <location>
        <begin position="830"/>
        <end position="841"/>
    </location>
</feature>
<feature type="region of interest" description="Disordered" evidence="1">
    <location>
        <begin position="1383"/>
        <end position="1402"/>
    </location>
</feature>
<feature type="region of interest" description="Disordered" evidence="1">
    <location>
        <begin position="515"/>
        <end position="549"/>
    </location>
</feature>
<sequence>MDINYASSETVDTYPREVPPPPPPPPPPPQYPSQRVRKETSQLRVPSMGCSVEVRSPQSSQRSSAVRQRGITPGRIGATTPTASSANLHSARQVAHQPRIPTRGNGEQRPALVYAPASHASRVLRSIPTPKVGVDKTPTDPKRTPLLSRLLPPGFACATSSPDGSSSTASVQTVRTADESEQADHGSVGHEDRTRRTEESARLTSGDQKPHSQRYKPRAARFAPSHAPGVTSRPTSGPHSGLSERADAVQLKAGQSLTYALRDEIPSYYRHDPTDSGDPEGREDLASSPHSGSTVPSTTESQEALSDKHVYGSDQIPEQKLSSEEGDREEPLRCSADEDDVEGETGSKADDRSPDSETQLTLCAPQVSGFPKMFHRIPHAYVNDEQALAAAELDVNPLFYTGYEDELRLRPANNKVTDTRSELTCVGPPPSYPSTVVVELQAPPLHPKQASFSHIVRTRSQPNLSSDYVNLPEDSLVNWLTTAVTTHYPFIACSAAAVAAAAGYYFSPTKCLHRRKRSSVPNSEDTVTPSISLPPPPPPPLPPLPLPPPPPPPYRPHFPMGPRMPIPFMTPRPSVGANVLCHLSNGSFCYAPFPAGGSYTVISTTATTACHAPANLLYFHPNWWFARPPGPVNYAQRIPFEQMHERPTETCGEQVPCETDPSASYLPHGTRPKPGLSNVSRVAAPAAFVISRAPHDHPPRFTIVNGRAMHCSSERGPVSAAVCDSLLGSSKLESASATAGRGVSDSSPSIQNVPVELDIQVLWEENQQLRALLHEATTRLQYVNVLECHLQRLNMLVGSMLASHHRQCELDHQLHGCPHQEFFPAESRPRAPPPPSQPPPTDWMYPVIPSSLPAVPIAPYYSPGYYPFNMATPAVIPERSIHMGPVQPGWNVRPQMMYAPDSSGRSTRSRVNTSAWPRTVSLDRADGVGGYSSAYSSRWPAANVVPDRRSAQPKKHPKQKTVRVADEPITFSPEDRSQQPLPFRSVQVTRRRLDHSVPASNAHLSPRPSGACETHYCPHSGRELFRETTPLIKYQPPMSSPAQTNRPMDISLINRYPDLEEQEDMKQLTPHTETIPAKIAVSSVYQVASACRVCLADSGVHSGDSQTQLAPVGQTGIVVSTTLSNTYIPPPQIGSSLQSPTDYAIHSSAGGPSRYVFAVSGTQPNVETQLKSSFFKERSAYFVDTSQVRTRKFRVILYGIVTADSRPVANSVNAASEADGSGSYEGITLPQPTHAQRPSEANLPHSTQTTTSTSDSLPTTVPFTANEQSAQVHFARHTPSTLSPKLRFSSPSFTHSPAHGGPAIRTKHSEHFPFSEASPEAIYSARSPTSPLSMKPTMASERSQDTAGRTGQFPGYCFGGSTKVNEVLFDPLQADSRYAPHLHRQGPHAAHHPVFQSGHRTPGLQVHFAPRFRPASSIPHSTDKVGRNMAPSEQTSTGSCNFPIDSIVSPHLLRKHYCYEEY</sequence>
<feature type="compositionally biased region" description="Pro residues" evidence="1">
    <location>
        <begin position="532"/>
        <end position="549"/>
    </location>
</feature>
<feature type="compositionally biased region" description="Polar residues" evidence="1">
    <location>
        <begin position="519"/>
        <end position="531"/>
    </location>
</feature>
<feature type="compositionally biased region" description="Basic and acidic residues" evidence="1">
    <location>
        <begin position="176"/>
        <end position="201"/>
    </location>
</feature>
<feature type="compositionally biased region" description="Pro residues" evidence="1">
    <location>
        <begin position="17"/>
        <end position="31"/>
    </location>
</feature>
<proteinExistence type="predicted"/>
<dbReference type="PANTHER" id="PTHR45691:SF4">
    <property type="entry name" value="PROTEIN DIAPHANOUS HOMOLOG 1"/>
    <property type="match status" value="1"/>
</dbReference>
<evidence type="ECO:0000256" key="1">
    <source>
        <dbReference type="SAM" id="MobiDB-lite"/>
    </source>
</evidence>